<reference evidence="5" key="4">
    <citation type="journal article" date="2018" name="Nat. Plants">
        <title>Whole-genome landscape of Medicago truncatula symbiotic genes.</title>
        <authorList>
            <person name="Pecrix Y."/>
            <person name="Staton S.E."/>
            <person name="Sallet E."/>
            <person name="Lelandais-Briere C."/>
            <person name="Moreau S."/>
            <person name="Carrere S."/>
            <person name="Blein T."/>
            <person name="Jardinaud M.F."/>
            <person name="Latrasse D."/>
            <person name="Zouine M."/>
            <person name="Zahm M."/>
            <person name="Kreplak J."/>
            <person name="Mayjonade B."/>
            <person name="Satge C."/>
            <person name="Perez M."/>
            <person name="Cauet S."/>
            <person name="Marande W."/>
            <person name="Chantry-Darmon C."/>
            <person name="Lopez-Roques C."/>
            <person name="Bouchez O."/>
            <person name="Berard A."/>
            <person name="Debelle F."/>
            <person name="Munos S."/>
            <person name="Bendahmane A."/>
            <person name="Berges H."/>
            <person name="Niebel A."/>
            <person name="Buitink J."/>
            <person name="Frugier F."/>
            <person name="Benhamed M."/>
            <person name="Crespi M."/>
            <person name="Gouzy J."/>
            <person name="Gamas P."/>
        </authorList>
    </citation>
    <scope>NUCLEOTIDE SEQUENCE [LARGE SCALE GENOMIC DNA]</scope>
    <source>
        <strain evidence="5">cv. Jemalong A17</strain>
    </source>
</reference>
<reference evidence="3" key="3">
    <citation type="submission" date="2015-04" db="UniProtKB">
        <authorList>
            <consortium name="EnsemblPlants"/>
        </authorList>
    </citation>
    <scope>IDENTIFICATION</scope>
    <source>
        <strain evidence="3">cv. Jemalong A17</strain>
    </source>
</reference>
<evidence type="ECO:0000313" key="3">
    <source>
        <dbReference type="EnsemblPlants" id="AES97253"/>
    </source>
</evidence>
<accession>G7JZ68</accession>
<reference evidence="2" key="5">
    <citation type="journal article" date="2018" name="Nat. Plants">
        <title>Whole-genome landscape of Medicago truncatula symbiotic genes.</title>
        <authorList>
            <person name="Pecrix Y."/>
            <person name="Gamas P."/>
            <person name="Carrere S."/>
        </authorList>
    </citation>
    <scope>NUCLEOTIDE SEQUENCE</scope>
    <source>
        <tissue evidence="2">Leaves</tissue>
    </source>
</reference>
<name>G7JZ68_MEDTR</name>
<evidence type="ECO:0000313" key="5">
    <source>
        <dbReference type="Proteomes" id="UP000265566"/>
    </source>
</evidence>
<proteinExistence type="predicted"/>
<protein>
    <submittedName>
        <fullName evidence="1 3">Uncharacterized protein</fullName>
    </submittedName>
</protein>
<dbReference type="EMBL" id="PSQE01000005">
    <property type="protein sequence ID" value="RHN55665.1"/>
    <property type="molecule type" value="Genomic_DNA"/>
</dbReference>
<organism evidence="1 4">
    <name type="scientific">Medicago truncatula</name>
    <name type="common">Barrel medic</name>
    <name type="synonym">Medicago tribuloides</name>
    <dbReference type="NCBI Taxonomy" id="3880"/>
    <lineage>
        <taxon>Eukaryota</taxon>
        <taxon>Viridiplantae</taxon>
        <taxon>Streptophyta</taxon>
        <taxon>Embryophyta</taxon>
        <taxon>Tracheophyta</taxon>
        <taxon>Spermatophyta</taxon>
        <taxon>Magnoliopsida</taxon>
        <taxon>eudicotyledons</taxon>
        <taxon>Gunneridae</taxon>
        <taxon>Pentapetalae</taxon>
        <taxon>rosids</taxon>
        <taxon>fabids</taxon>
        <taxon>Fabales</taxon>
        <taxon>Fabaceae</taxon>
        <taxon>Papilionoideae</taxon>
        <taxon>50 kb inversion clade</taxon>
        <taxon>NPAAA clade</taxon>
        <taxon>Hologalegina</taxon>
        <taxon>IRL clade</taxon>
        <taxon>Trifolieae</taxon>
        <taxon>Medicago</taxon>
    </lineage>
</organism>
<evidence type="ECO:0000313" key="2">
    <source>
        <dbReference type="EMBL" id="RHN55665.1"/>
    </source>
</evidence>
<dbReference type="Proteomes" id="UP000002051">
    <property type="component" value="Chromosome 5"/>
</dbReference>
<keyword evidence="4" id="KW-1185">Reference proteome</keyword>
<evidence type="ECO:0000313" key="1">
    <source>
        <dbReference type="EMBL" id="AES97253.1"/>
    </source>
</evidence>
<evidence type="ECO:0000313" key="4">
    <source>
        <dbReference type="Proteomes" id="UP000002051"/>
    </source>
</evidence>
<dbReference type="Proteomes" id="UP000265566">
    <property type="component" value="Chromosome 5"/>
</dbReference>
<reference evidence="1 4" key="2">
    <citation type="journal article" date="2014" name="BMC Genomics">
        <title>An improved genome release (version Mt4.0) for the model legume Medicago truncatula.</title>
        <authorList>
            <person name="Tang H."/>
            <person name="Krishnakumar V."/>
            <person name="Bidwell S."/>
            <person name="Rosen B."/>
            <person name="Chan A."/>
            <person name="Zhou S."/>
            <person name="Gentzbittel L."/>
            <person name="Childs K.L."/>
            <person name="Yandell M."/>
            <person name="Gundlach H."/>
            <person name="Mayer K.F."/>
            <person name="Schwartz D.C."/>
            <person name="Town C.D."/>
        </authorList>
    </citation>
    <scope>GENOME REANNOTATION</scope>
    <source>
        <strain evidence="3 4">cv. Jemalong A17</strain>
    </source>
</reference>
<dbReference type="HOGENOM" id="CLU_2416635_0_0_1"/>
<reference evidence="1 4" key="1">
    <citation type="journal article" date="2011" name="Nature">
        <title>The Medicago genome provides insight into the evolution of rhizobial symbioses.</title>
        <authorList>
            <person name="Young N.D."/>
            <person name="Debelle F."/>
            <person name="Oldroyd G.E."/>
            <person name="Geurts R."/>
            <person name="Cannon S.B."/>
            <person name="Udvardi M.K."/>
            <person name="Benedito V.A."/>
            <person name="Mayer K.F."/>
            <person name="Gouzy J."/>
            <person name="Schoof H."/>
            <person name="Van de Peer Y."/>
            <person name="Proost S."/>
            <person name="Cook D.R."/>
            <person name="Meyers B.C."/>
            <person name="Spannagl M."/>
            <person name="Cheung F."/>
            <person name="De Mita S."/>
            <person name="Krishnakumar V."/>
            <person name="Gundlach H."/>
            <person name="Zhou S."/>
            <person name="Mudge J."/>
            <person name="Bharti A.K."/>
            <person name="Murray J.D."/>
            <person name="Naoumkina M.A."/>
            <person name="Rosen B."/>
            <person name="Silverstein K.A."/>
            <person name="Tang H."/>
            <person name="Rombauts S."/>
            <person name="Zhao P.X."/>
            <person name="Zhou P."/>
            <person name="Barbe V."/>
            <person name="Bardou P."/>
            <person name="Bechner M."/>
            <person name="Bellec A."/>
            <person name="Berger A."/>
            <person name="Berges H."/>
            <person name="Bidwell S."/>
            <person name="Bisseling T."/>
            <person name="Choisne N."/>
            <person name="Couloux A."/>
            <person name="Denny R."/>
            <person name="Deshpande S."/>
            <person name="Dai X."/>
            <person name="Doyle J.J."/>
            <person name="Dudez A.M."/>
            <person name="Farmer A.D."/>
            <person name="Fouteau S."/>
            <person name="Franken C."/>
            <person name="Gibelin C."/>
            <person name="Gish J."/>
            <person name="Goldstein S."/>
            <person name="Gonzalez A.J."/>
            <person name="Green P.J."/>
            <person name="Hallab A."/>
            <person name="Hartog M."/>
            <person name="Hua A."/>
            <person name="Humphray S.J."/>
            <person name="Jeong D.H."/>
            <person name="Jing Y."/>
            <person name="Jocker A."/>
            <person name="Kenton S.M."/>
            <person name="Kim D.J."/>
            <person name="Klee K."/>
            <person name="Lai H."/>
            <person name="Lang C."/>
            <person name="Lin S."/>
            <person name="Macmil S.L."/>
            <person name="Magdelenat G."/>
            <person name="Matthews L."/>
            <person name="McCorrison J."/>
            <person name="Monaghan E.L."/>
            <person name="Mun J.H."/>
            <person name="Najar F.Z."/>
            <person name="Nicholson C."/>
            <person name="Noirot C."/>
            <person name="O'Bleness M."/>
            <person name="Paule C.R."/>
            <person name="Poulain J."/>
            <person name="Prion F."/>
            <person name="Qin B."/>
            <person name="Qu C."/>
            <person name="Retzel E.F."/>
            <person name="Riddle C."/>
            <person name="Sallet E."/>
            <person name="Samain S."/>
            <person name="Samson N."/>
            <person name="Sanders I."/>
            <person name="Saurat O."/>
            <person name="Scarpelli C."/>
            <person name="Schiex T."/>
            <person name="Segurens B."/>
            <person name="Severin A.J."/>
            <person name="Sherrier D.J."/>
            <person name="Shi R."/>
            <person name="Sims S."/>
            <person name="Singer S.R."/>
            <person name="Sinharoy S."/>
            <person name="Sterck L."/>
            <person name="Viollet A."/>
            <person name="Wang B.B."/>
            <person name="Wang K."/>
            <person name="Wang M."/>
            <person name="Wang X."/>
            <person name="Warfsmann J."/>
            <person name="Weissenbach J."/>
            <person name="White D.D."/>
            <person name="White J.D."/>
            <person name="Wiley G.B."/>
            <person name="Wincker P."/>
            <person name="Xing Y."/>
            <person name="Yang L."/>
            <person name="Yao Z."/>
            <person name="Ying F."/>
            <person name="Zhai J."/>
            <person name="Zhou L."/>
            <person name="Zuber A."/>
            <person name="Denarie J."/>
            <person name="Dixon R.A."/>
            <person name="May G.D."/>
            <person name="Schwartz D.C."/>
            <person name="Rogers J."/>
            <person name="Quetier F."/>
            <person name="Town C.D."/>
            <person name="Roe B.A."/>
        </authorList>
    </citation>
    <scope>NUCLEOTIDE SEQUENCE [LARGE SCALE GENOMIC DNA]</scope>
    <source>
        <strain evidence="1">A17</strain>
        <strain evidence="3 4">cv. Jemalong A17</strain>
    </source>
</reference>
<dbReference type="EMBL" id="CM001221">
    <property type="protein sequence ID" value="AES97253.1"/>
    <property type="molecule type" value="Genomic_DNA"/>
</dbReference>
<dbReference type="AlphaFoldDB" id="G7JZ68"/>
<sequence length="92" mass="10814">MLWMWDSSTGTPWAPHVVPRRHHQGVEQHQPCERYDKLALRMVNSIVDMSKAMYVPMNQFEGDPELKAAMRETRLGPTTFSLFGQYHEKKLR</sequence>
<dbReference type="PaxDb" id="3880-AES97253"/>
<dbReference type="Gramene" id="rna30883">
    <property type="protein sequence ID" value="RHN55665.1"/>
    <property type="gene ID" value="gene30883"/>
</dbReference>
<gene>
    <name evidence="1" type="ordered locus">MTR_5g047730</name>
    <name evidence="2" type="ORF">MtrunA17_Chr5g0420391</name>
</gene>
<dbReference type="EnsemblPlants" id="AES97253">
    <property type="protein sequence ID" value="AES97253"/>
    <property type="gene ID" value="MTR_5g047730"/>
</dbReference>